<dbReference type="EMBL" id="JACHXI010000015">
    <property type="protein sequence ID" value="MBB3104385.1"/>
    <property type="molecule type" value="Genomic_DNA"/>
</dbReference>
<dbReference type="InterPro" id="IPR012448">
    <property type="entry name" value="DUF1652"/>
</dbReference>
<dbReference type="RefSeq" id="WP_183167262.1">
    <property type="nucleotide sequence ID" value="NZ_JACHXI010000015.1"/>
</dbReference>
<dbReference type="Proteomes" id="UP000549250">
    <property type="component" value="Unassembled WGS sequence"/>
</dbReference>
<dbReference type="AlphaFoldDB" id="A0A839T8R4"/>
<proteinExistence type="predicted"/>
<protein>
    <recommendedName>
        <fullName evidence="3">DUF1652 domain-containing protein</fullName>
    </recommendedName>
</protein>
<keyword evidence="2" id="KW-1185">Reference proteome</keyword>
<gene>
    <name evidence="1" type="ORF">FHR87_002801</name>
</gene>
<organism evidence="1 2">
    <name type="scientific">Azomonas macrocytogenes</name>
    <name type="common">Azotobacter macrocytogenes</name>
    <dbReference type="NCBI Taxonomy" id="69962"/>
    <lineage>
        <taxon>Bacteria</taxon>
        <taxon>Pseudomonadati</taxon>
        <taxon>Pseudomonadota</taxon>
        <taxon>Gammaproteobacteria</taxon>
        <taxon>Pseudomonadales</taxon>
        <taxon>Pseudomonadaceae</taxon>
        <taxon>Azomonas</taxon>
    </lineage>
</organism>
<comment type="caution">
    <text evidence="1">The sequence shown here is derived from an EMBL/GenBank/DDBJ whole genome shotgun (WGS) entry which is preliminary data.</text>
</comment>
<accession>A0A839T8R4</accession>
<dbReference type="Pfam" id="PF07865">
    <property type="entry name" value="DUF1652"/>
    <property type="match status" value="1"/>
</dbReference>
<sequence>MGTRLTSAKIEAILRDHLHPYHCECRTAGDNSLSVRLYRETYGLDEMTALGISAEQCRDAANLIRLAQELRIELDATRSSFETDEQCSAIEQEQQAL</sequence>
<evidence type="ECO:0000313" key="2">
    <source>
        <dbReference type="Proteomes" id="UP000549250"/>
    </source>
</evidence>
<name>A0A839T8R4_AZOMA</name>
<evidence type="ECO:0008006" key="3">
    <source>
        <dbReference type="Google" id="ProtNLM"/>
    </source>
</evidence>
<reference evidence="1 2" key="1">
    <citation type="submission" date="2020-08" db="EMBL/GenBank/DDBJ databases">
        <title>Genomic Encyclopedia of Type Strains, Phase III (KMG-III): the genomes of soil and plant-associated and newly described type strains.</title>
        <authorList>
            <person name="Whitman W."/>
        </authorList>
    </citation>
    <scope>NUCLEOTIDE SEQUENCE [LARGE SCALE GENOMIC DNA]</scope>
    <source>
        <strain evidence="1 2">CECT 4462</strain>
    </source>
</reference>
<evidence type="ECO:0000313" key="1">
    <source>
        <dbReference type="EMBL" id="MBB3104385.1"/>
    </source>
</evidence>